<dbReference type="AlphaFoldDB" id="A0A1X7GKL2"/>
<dbReference type="EMBL" id="LT840184">
    <property type="protein sequence ID" value="SMF71232.1"/>
    <property type="molecule type" value="Genomic_DNA"/>
</dbReference>
<keyword evidence="1" id="KW-0812">Transmembrane</keyword>
<feature type="transmembrane region" description="Helical" evidence="1">
    <location>
        <begin position="82"/>
        <end position="101"/>
    </location>
</feature>
<dbReference type="STRING" id="1313296.SAMN05661091_0699"/>
<organism evidence="2 3">
    <name type="scientific">Paenibacillus uliginis N3/975</name>
    <dbReference type="NCBI Taxonomy" id="1313296"/>
    <lineage>
        <taxon>Bacteria</taxon>
        <taxon>Bacillati</taxon>
        <taxon>Bacillota</taxon>
        <taxon>Bacilli</taxon>
        <taxon>Bacillales</taxon>
        <taxon>Paenibacillaceae</taxon>
        <taxon>Paenibacillus</taxon>
    </lineage>
</organism>
<proteinExistence type="predicted"/>
<accession>A0A1X7GKL2</accession>
<dbReference type="InterPro" id="IPR035238">
    <property type="entry name" value="DUF5345"/>
</dbReference>
<name>A0A1X7GKL2_9BACL</name>
<dbReference type="Pfam" id="PF17280">
    <property type="entry name" value="DUF5345"/>
    <property type="match status" value="1"/>
</dbReference>
<evidence type="ECO:0000256" key="1">
    <source>
        <dbReference type="SAM" id="Phobius"/>
    </source>
</evidence>
<evidence type="ECO:0000313" key="3">
    <source>
        <dbReference type="Proteomes" id="UP000192940"/>
    </source>
</evidence>
<keyword evidence="3" id="KW-1185">Reference proteome</keyword>
<feature type="transmembrane region" description="Helical" evidence="1">
    <location>
        <begin position="56"/>
        <end position="76"/>
    </location>
</feature>
<reference evidence="2 3" key="1">
    <citation type="submission" date="2017-04" db="EMBL/GenBank/DDBJ databases">
        <authorList>
            <person name="Afonso C.L."/>
            <person name="Miller P.J."/>
            <person name="Scott M.A."/>
            <person name="Spackman E."/>
            <person name="Goraichik I."/>
            <person name="Dimitrov K.M."/>
            <person name="Suarez D.L."/>
            <person name="Swayne D.E."/>
        </authorList>
    </citation>
    <scope>NUCLEOTIDE SEQUENCE [LARGE SCALE GENOMIC DNA]</scope>
    <source>
        <strain evidence="2 3">N3/975</strain>
    </source>
</reference>
<dbReference type="Proteomes" id="UP000192940">
    <property type="component" value="Chromosome I"/>
</dbReference>
<keyword evidence="1" id="KW-1133">Transmembrane helix</keyword>
<dbReference type="RefSeq" id="WP_208917780.1">
    <property type="nucleotide sequence ID" value="NZ_LT840184.1"/>
</dbReference>
<protein>
    <submittedName>
        <fullName evidence="2">Uncharacterized protein</fullName>
    </submittedName>
</protein>
<gene>
    <name evidence="2" type="ORF">SAMN05661091_0699</name>
</gene>
<sequence>MSKIPDQEDEQFIANLKVELNRMDSAFDEPTPSLADFNELAVHTLANQKRRWRKEFFIFLLVALFIVSAIFVAAWWDPVVLLLIHGSSMLIGAVILTVSLTSRGSRDFHE</sequence>
<evidence type="ECO:0000313" key="2">
    <source>
        <dbReference type="EMBL" id="SMF71232.1"/>
    </source>
</evidence>
<keyword evidence="1" id="KW-0472">Membrane</keyword>